<protein>
    <submittedName>
        <fullName evidence="2">ORF362</fullName>
    </submittedName>
    <submittedName>
        <fullName evidence="1">Wsv329</fullName>
    </submittedName>
</protein>
<organism evidence="1 3">
    <name type="scientific">White spot syndrome virus</name>
    <dbReference type="NCBI Taxonomy" id="342409"/>
    <lineage>
        <taxon>Viruses</taxon>
        <taxon>Viruses incertae sedis</taxon>
        <taxon>Naldaviricetes</taxon>
        <taxon>Nimaviridae</taxon>
        <taxon>Whispovirus</taxon>
    </lineage>
</organism>
<reference evidence="3" key="2">
    <citation type="submission" date="2012-08" db="EMBL/GenBank/DDBJ databases">
        <authorList>
            <person name="Choi T.-J."/>
        </authorList>
    </citation>
    <scope>NUCLEOTIDE SEQUENCE [LARGE SCALE GENOMIC DNA]</scope>
    <source>
        <strain evidence="3">K-LV1</strain>
    </source>
</reference>
<dbReference type="EMBL" id="JX515788">
    <property type="protein sequence ID" value="AFX59706.1"/>
    <property type="molecule type" value="Genomic_DNA"/>
</dbReference>
<dbReference type="EMBL" id="MF768985">
    <property type="protein sequence ID" value="ATU83659.1"/>
    <property type="molecule type" value="Genomic_DNA"/>
</dbReference>
<reference evidence="2" key="3">
    <citation type="journal article" date="2018" name="Aquaculture">
        <title>Complete genome sequence of a white spot syndrome virus associated with a disease incursion in Australia.</title>
        <authorList>
            <person name="Oakey J."/>
            <person name="Smith C.S."/>
        </authorList>
    </citation>
    <scope>NUCLEOTIDE SEQUENCE [LARGE SCALE GENOMIC DNA]</scope>
    <source>
        <strain evidence="2">WSSV-AU</strain>
    </source>
</reference>
<gene>
    <name evidence="1" type="ORF">wssv_03290</name>
</gene>
<evidence type="ECO:0000313" key="3">
    <source>
        <dbReference type="Proteomes" id="UP000277283"/>
    </source>
</evidence>
<proteinExistence type="predicted"/>
<name>K7WD67_9VIRU</name>
<sequence length="99" mass="10746">MLSTNILDENADKRGKGLPGTKLVFDASITFLRALTAFLKAQKLAKDNNDDVFSSVGTFPHKLCVGNFKSPHLANSKYTALSKLFVIEGLEVAAAAYNR</sequence>
<dbReference type="Proteomes" id="UP000267516">
    <property type="component" value="Segment"/>
</dbReference>
<evidence type="ECO:0000313" key="2">
    <source>
        <dbReference type="EMBL" id="ATU83659.1"/>
    </source>
</evidence>
<evidence type="ECO:0000313" key="1">
    <source>
        <dbReference type="EMBL" id="AFX59706.1"/>
    </source>
</evidence>
<accession>K7WD67</accession>
<reference evidence="1" key="1">
    <citation type="submission" date="2012-08" db="EMBL/GenBank/DDBJ databases">
        <title>Cassytha pubescens and C. glabella (Lauraceae) are not disjunctly distributed between Australia and the Ryukyu Archipelago of Japan - evidence from morphological and molecular data.</title>
        <authorList>
            <person name="Kokubugata G."/>
            <person name="Nakamura K."/>
            <person name="Forster P.I."/>
            <person name="Wilson G.W."/>
            <person name="Holland A.E."/>
            <person name="Hirayama Y."/>
            <person name="Yokota M."/>
        </authorList>
    </citation>
    <scope>NUCLEOTIDE SEQUENCE</scope>
    <source>
        <strain evidence="1">K-LV1</strain>
    </source>
</reference>
<dbReference type="Proteomes" id="UP000277283">
    <property type="component" value="Segment"/>
</dbReference>